<dbReference type="InterPro" id="IPR019455">
    <property type="entry name" value="Acetolactate_synth_ssu_C"/>
</dbReference>
<dbReference type="Pfam" id="PF22629">
    <property type="entry name" value="ACT_AHAS_ss"/>
    <property type="match status" value="1"/>
</dbReference>
<evidence type="ECO:0000256" key="8">
    <source>
        <dbReference type="RuleBase" id="RU368092"/>
    </source>
</evidence>
<proteinExistence type="inferred from homology"/>
<comment type="function">
    <text evidence="8">Catalyzes the conversion of 2 pyruvate molecules into acetolactate in the first common step of the biosynthetic pathway of the branched-amino acids such as leucine, isoleucine, and valine.</text>
</comment>
<dbReference type="AlphaFoldDB" id="A0A9D1X3C7"/>
<evidence type="ECO:0000256" key="4">
    <source>
        <dbReference type="ARBA" id="ARBA00011744"/>
    </source>
</evidence>
<evidence type="ECO:0000256" key="5">
    <source>
        <dbReference type="ARBA" id="ARBA00022605"/>
    </source>
</evidence>
<evidence type="ECO:0000256" key="7">
    <source>
        <dbReference type="ARBA" id="ARBA00048670"/>
    </source>
</evidence>
<evidence type="ECO:0000256" key="6">
    <source>
        <dbReference type="ARBA" id="ARBA00023304"/>
    </source>
</evidence>
<comment type="subunit">
    <text evidence="4 8">Dimer of large and small chains.</text>
</comment>
<dbReference type="NCBIfam" id="NF008864">
    <property type="entry name" value="PRK11895.1"/>
    <property type="match status" value="1"/>
</dbReference>
<accession>A0A9D1X3C7</accession>
<sequence length="172" mass="19449">MREVNHIKRKRWVSLYVENRIGVLARISGMMSGKSYNIDSITVGVTEDPTISRMTIGLSSDDATFEQIKKQLNRCVEVIKLNDITDAPTHMKEILFIKIHECSEFEKGEIFRIAQVFGAKAIDYGINSVLLECVATEGRNNDLIDLLNRKFDQVEIVRGGIVAIESISMTDR</sequence>
<evidence type="ECO:0000256" key="3">
    <source>
        <dbReference type="ARBA" id="ARBA00006341"/>
    </source>
</evidence>
<comment type="pathway">
    <text evidence="2 8">Amino-acid biosynthesis; L-valine biosynthesis; L-valine from pyruvate: step 1/4.</text>
</comment>
<dbReference type="InterPro" id="IPR045865">
    <property type="entry name" value="ACT-like_dom_sf"/>
</dbReference>
<evidence type="ECO:0000313" key="11">
    <source>
        <dbReference type="Proteomes" id="UP000886805"/>
    </source>
</evidence>
<keyword evidence="8 10" id="KW-0808">Transferase</keyword>
<comment type="catalytic activity">
    <reaction evidence="7 8">
        <text>2 pyruvate + H(+) = (2S)-2-acetolactate + CO2</text>
        <dbReference type="Rhea" id="RHEA:25249"/>
        <dbReference type="ChEBI" id="CHEBI:15361"/>
        <dbReference type="ChEBI" id="CHEBI:15378"/>
        <dbReference type="ChEBI" id="CHEBI:16526"/>
        <dbReference type="ChEBI" id="CHEBI:58476"/>
        <dbReference type="EC" id="2.2.1.6"/>
    </reaction>
</comment>
<dbReference type="GO" id="GO:1990610">
    <property type="term" value="F:acetolactate synthase regulator activity"/>
    <property type="evidence" value="ECO:0007669"/>
    <property type="project" value="UniProtKB-UniRule"/>
</dbReference>
<dbReference type="EMBL" id="DXEQ01000046">
    <property type="protein sequence ID" value="HIX71716.1"/>
    <property type="molecule type" value="Genomic_DNA"/>
</dbReference>
<comment type="caution">
    <text evidence="10">The sequence shown here is derived from an EMBL/GenBank/DDBJ whole genome shotgun (WGS) entry which is preliminary data.</text>
</comment>
<name>A0A9D1X3C7_9FIRM</name>
<dbReference type="Pfam" id="PF10369">
    <property type="entry name" value="ALS_ss_C"/>
    <property type="match status" value="1"/>
</dbReference>
<dbReference type="EC" id="2.2.1.6" evidence="8"/>
<organism evidence="10 11">
    <name type="scientific">Candidatus Anaerobutyricum stercoripullorum</name>
    <dbReference type="NCBI Taxonomy" id="2838456"/>
    <lineage>
        <taxon>Bacteria</taxon>
        <taxon>Bacillati</taxon>
        <taxon>Bacillota</taxon>
        <taxon>Clostridia</taxon>
        <taxon>Lachnospirales</taxon>
        <taxon>Lachnospiraceae</taxon>
        <taxon>Anaerobutyricum</taxon>
    </lineage>
</organism>
<evidence type="ECO:0000259" key="9">
    <source>
        <dbReference type="PROSITE" id="PS51671"/>
    </source>
</evidence>
<gene>
    <name evidence="10" type="primary">ilvN</name>
    <name evidence="10" type="ORF">H9849_01710</name>
</gene>
<dbReference type="GO" id="GO:0003984">
    <property type="term" value="F:acetolactate synthase activity"/>
    <property type="evidence" value="ECO:0007669"/>
    <property type="project" value="UniProtKB-UniRule"/>
</dbReference>
<keyword evidence="5 8" id="KW-0028">Amino-acid biosynthesis</keyword>
<evidence type="ECO:0000256" key="2">
    <source>
        <dbReference type="ARBA" id="ARBA00005025"/>
    </source>
</evidence>
<dbReference type="InterPro" id="IPR004789">
    <property type="entry name" value="Acetalactate_synth_ssu"/>
</dbReference>
<dbReference type="GO" id="GO:0005829">
    <property type="term" value="C:cytosol"/>
    <property type="evidence" value="ECO:0007669"/>
    <property type="project" value="TreeGrafter"/>
</dbReference>
<evidence type="ECO:0000256" key="1">
    <source>
        <dbReference type="ARBA" id="ARBA00004974"/>
    </source>
</evidence>
<reference evidence="10" key="1">
    <citation type="journal article" date="2021" name="PeerJ">
        <title>Extensive microbial diversity within the chicken gut microbiome revealed by metagenomics and culture.</title>
        <authorList>
            <person name="Gilroy R."/>
            <person name="Ravi A."/>
            <person name="Getino M."/>
            <person name="Pursley I."/>
            <person name="Horton D.L."/>
            <person name="Alikhan N.F."/>
            <person name="Baker D."/>
            <person name="Gharbi K."/>
            <person name="Hall N."/>
            <person name="Watson M."/>
            <person name="Adriaenssens E.M."/>
            <person name="Foster-Nyarko E."/>
            <person name="Jarju S."/>
            <person name="Secka A."/>
            <person name="Antonio M."/>
            <person name="Oren A."/>
            <person name="Chaudhuri R.R."/>
            <person name="La Ragione R."/>
            <person name="Hildebrand F."/>
            <person name="Pallen M.J."/>
        </authorList>
    </citation>
    <scope>NUCLEOTIDE SEQUENCE</scope>
    <source>
        <strain evidence="10">ChiSxjej3B15-1167</strain>
    </source>
</reference>
<reference evidence="10" key="2">
    <citation type="submission" date="2021-04" db="EMBL/GenBank/DDBJ databases">
        <authorList>
            <person name="Gilroy R."/>
        </authorList>
    </citation>
    <scope>NUCLEOTIDE SEQUENCE</scope>
    <source>
        <strain evidence="10">ChiSxjej3B15-1167</strain>
    </source>
</reference>
<keyword evidence="6 8" id="KW-0100">Branched-chain amino acid biosynthesis</keyword>
<dbReference type="CDD" id="cd04878">
    <property type="entry name" value="ACT_AHAS"/>
    <property type="match status" value="1"/>
</dbReference>
<dbReference type="NCBIfam" id="TIGR00119">
    <property type="entry name" value="acolac_sm"/>
    <property type="match status" value="1"/>
</dbReference>
<dbReference type="PANTHER" id="PTHR30239:SF0">
    <property type="entry name" value="ACETOLACTATE SYNTHASE SMALL SUBUNIT 1, CHLOROPLASTIC"/>
    <property type="match status" value="1"/>
</dbReference>
<dbReference type="PANTHER" id="PTHR30239">
    <property type="entry name" value="ACETOLACTATE SYNTHASE SMALL SUBUNIT"/>
    <property type="match status" value="1"/>
</dbReference>
<dbReference type="Gene3D" id="3.30.70.260">
    <property type="match status" value="1"/>
</dbReference>
<dbReference type="GO" id="GO:0009097">
    <property type="term" value="P:isoleucine biosynthetic process"/>
    <property type="evidence" value="ECO:0007669"/>
    <property type="project" value="UniProtKB-UniRule"/>
</dbReference>
<dbReference type="SUPFAM" id="SSF55021">
    <property type="entry name" value="ACT-like"/>
    <property type="match status" value="2"/>
</dbReference>
<comment type="similarity">
    <text evidence="3 8">Belongs to the acetolactate synthase small subunit family.</text>
</comment>
<dbReference type="InterPro" id="IPR027271">
    <property type="entry name" value="Acetolactate_synth/TF_NikR_C"/>
</dbReference>
<feature type="domain" description="ACT" evidence="9">
    <location>
        <begin position="12"/>
        <end position="86"/>
    </location>
</feature>
<protein>
    <recommendedName>
        <fullName evidence="8">Acetolactate synthase small subunit</fullName>
        <shortName evidence="8">AHAS</shortName>
        <shortName evidence="8">ALS</shortName>
        <ecNumber evidence="8">2.2.1.6</ecNumber>
    </recommendedName>
    <alternativeName>
        <fullName evidence="8">Acetohydroxy-acid synthase small subunit</fullName>
    </alternativeName>
</protein>
<dbReference type="GO" id="GO:0009099">
    <property type="term" value="P:L-valine biosynthetic process"/>
    <property type="evidence" value="ECO:0007669"/>
    <property type="project" value="UniProtKB-UniRule"/>
</dbReference>
<dbReference type="Proteomes" id="UP000886805">
    <property type="component" value="Unassembled WGS sequence"/>
</dbReference>
<dbReference type="InterPro" id="IPR002912">
    <property type="entry name" value="ACT_dom"/>
</dbReference>
<dbReference type="PROSITE" id="PS51671">
    <property type="entry name" value="ACT"/>
    <property type="match status" value="1"/>
</dbReference>
<dbReference type="InterPro" id="IPR054480">
    <property type="entry name" value="AHAS_small-like_ACT"/>
</dbReference>
<evidence type="ECO:0000313" key="10">
    <source>
        <dbReference type="EMBL" id="HIX71716.1"/>
    </source>
</evidence>
<comment type="pathway">
    <text evidence="1 8">Amino-acid biosynthesis; L-isoleucine biosynthesis; L-isoleucine from 2-oxobutanoate: step 1/4.</text>
</comment>
<dbReference type="Gene3D" id="3.30.70.1150">
    <property type="entry name" value="ACT-like. Chain A, domain 2"/>
    <property type="match status" value="1"/>
</dbReference>
<dbReference type="InterPro" id="IPR039557">
    <property type="entry name" value="AHAS_ACT"/>
</dbReference>